<accession>A0A8H3F7Q9</accession>
<sequence>MTQERATLHIVGSLYDFSETAGHEIVSLFERKFQASRRCHFHDGNLFMIHAPHDDDESPAHLVHTVKNLISVERDRKSDLFEDEKVIRKGGSHPSFTLAASVEKRMRIQSQEGAPLIEHENIIRKWSPSSEIKELGSKLSSQLLGRVGSLCGCRIEQASDSAHFLIKADTELDVEKGTLKLERLNKMMVDEIRFPRTHSFYILEGETSVTLQLMALKDLDDKRPVTTLLPKDSPIKSLRGLCVLVLVKGSNVVQVKMKPAASSQGNHLWNDHVSDCRQAQDLIPAKTPKEPVTPIGKWVSEITDVQMDVFRPASAGEVRPSAAVGIVSQEPSLPTKNPTTKRARTARGNPDAFNGTLVRSQDGDDGKEATGQEHLADSSSHRSTGNVPTGKDRESQGHPPSIEPPYMPPLALPSRSAAKTPSIPSQQLMPSSAAWNVVVRGSKSGSLIDMSVPNEGRTRDGKPGNEATIVADKLRDTTKVKARDLKHTMNQKKASTRAPVAGDTALVKSFEAATVQLLALTLPRTGRIGFAVDIGRLLIKQQGSSTEFRNRSFKTSEFSSVLPAGSATDFTPMFTNMLTARSSEAESILDVVLSQGRRLFQREPTSRKVTYVFGCKTKGGDDIVAELDDNGDLNVHGLEVLIGTLDWHFPKRAWDARLRVTSESYLATDYQRQVKGIVDNLKMGVSEDGRPIELWTETIDKTVSIESVTLRRETLHPATIYPDLLLHLVECQDLQVRRHSDSESVYSGSVEPPNVMIKTNRLWWEARISSVSATMILEENKQMELGETASWTPSSIINKGVIRDLFAAAKEIVAQIDHVGFFNRGKDSSDSKTTEKPSEDTQDIPTSLRRVDPAFW</sequence>
<feature type="compositionally biased region" description="Pro residues" evidence="1">
    <location>
        <begin position="401"/>
        <end position="411"/>
    </location>
</feature>
<feature type="region of interest" description="Disordered" evidence="1">
    <location>
        <begin position="446"/>
        <end position="465"/>
    </location>
</feature>
<reference evidence="2" key="1">
    <citation type="submission" date="2021-03" db="EMBL/GenBank/DDBJ databases">
        <authorList>
            <person name="Tagirdzhanova G."/>
        </authorList>
    </citation>
    <scope>NUCLEOTIDE SEQUENCE</scope>
</reference>
<name>A0A8H3F7Q9_9LECA</name>
<gene>
    <name evidence="2" type="ORF">IMSHALPRED_004845</name>
</gene>
<dbReference type="EMBL" id="CAJPDT010000024">
    <property type="protein sequence ID" value="CAF9920202.1"/>
    <property type="molecule type" value="Genomic_DNA"/>
</dbReference>
<feature type="compositionally biased region" description="Basic and acidic residues" evidence="1">
    <location>
        <begin position="361"/>
        <end position="380"/>
    </location>
</feature>
<feature type="region of interest" description="Disordered" evidence="1">
    <location>
        <begin position="315"/>
        <end position="429"/>
    </location>
</feature>
<feature type="region of interest" description="Disordered" evidence="1">
    <location>
        <begin position="824"/>
        <end position="856"/>
    </location>
</feature>
<feature type="compositionally biased region" description="Polar residues" evidence="1">
    <location>
        <begin position="417"/>
        <end position="429"/>
    </location>
</feature>
<organism evidence="2 3">
    <name type="scientific">Imshaugia aleurites</name>
    <dbReference type="NCBI Taxonomy" id="172621"/>
    <lineage>
        <taxon>Eukaryota</taxon>
        <taxon>Fungi</taxon>
        <taxon>Dikarya</taxon>
        <taxon>Ascomycota</taxon>
        <taxon>Pezizomycotina</taxon>
        <taxon>Lecanoromycetes</taxon>
        <taxon>OSLEUM clade</taxon>
        <taxon>Lecanoromycetidae</taxon>
        <taxon>Lecanorales</taxon>
        <taxon>Lecanorineae</taxon>
        <taxon>Parmeliaceae</taxon>
        <taxon>Imshaugia</taxon>
    </lineage>
</organism>
<evidence type="ECO:0000256" key="1">
    <source>
        <dbReference type="SAM" id="MobiDB-lite"/>
    </source>
</evidence>
<protein>
    <submittedName>
        <fullName evidence="2">Uncharacterized protein</fullName>
    </submittedName>
</protein>
<dbReference type="AlphaFoldDB" id="A0A8H3F7Q9"/>
<evidence type="ECO:0000313" key="2">
    <source>
        <dbReference type="EMBL" id="CAF9920202.1"/>
    </source>
</evidence>
<feature type="compositionally biased region" description="Polar residues" evidence="1">
    <location>
        <begin position="329"/>
        <end position="338"/>
    </location>
</feature>
<feature type="compositionally biased region" description="Basic and acidic residues" evidence="1">
    <location>
        <begin position="824"/>
        <end position="839"/>
    </location>
</feature>
<evidence type="ECO:0000313" key="3">
    <source>
        <dbReference type="Proteomes" id="UP000664534"/>
    </source>
</evidence>
<dbReference type="Proteomes" id="UP000664534">
    <property type="component" value="Unassembled WGS sequence"/>
</dbReference>
<dbReference type="OrthoDB" id="10265971at2759"/>
<comment type="caution">
    <text evidence="2">The sequence shown here is derived from an EMBL/GenBank/DDBJ whole genome shotgun (WGS) entry which is preliminary data.</text>
</comment>
<proteinExistence type="predicted"/>
<keyword evidence="3" id="KW-1185">Reference proteome</keyword>